<evidence type="ECO:0000313" key="3">
    <source>
        <dbReference type="Proteomes" id="UP001239019"/>
    </source>
</evidence>
<protein>
    <submittedName>
        <fullName evidence="2">DUF962 domain-containing protein</fullName>
    </submittedName>
</protein>
<feature type="transmembrane region" description="Helical" evidence="1">
    <location>
        <begin position="68"/>
        <end position="94"/>
    </location>
</feature>
<dbReference type="Proteomes" id="UP001239019">
    <property type="component" value="Unassembled WGS sequence"/>
</dbReference>
<comment type="caution">
    <text evidence="2">The sequence shown here is derived from an EMBL/GenBank/DDBJ whole genome shotgun (WGS) entry which is preliminary data.</text>
</comment>
<organism evidence="2 3">
    <name type="scientific">Natronospira bacteriovora</name>
    <dbReference type="NCBI Taxonomy" id="3069753"/>
    <lineage>
        <taxon>Bacteria</taxon>
        <taxon>Pseudomonadati</taxon>
        <taxon>Pseudomonadota</taxon>
        <taxon>Gammaproteobacteria</taxon>
        <taxon>Natronospirales</taxon>
        <taxon>Natronospiraceae</taxon>
        <taxon>Natronospira</taxon>
    </lineage>
</organism>
<keyword evidence="1" id="KW-0812">Transmembrane</keyword>
<accession>A0ABU0W8C1</accession>
<reference evidence="2 3" key="1">
    <citation type="submission" date="2023-08" db="EMBL/GenBank/DDBJ databases">
        <title>Whole-genome sequencing of halo(alkali)philic microorganisms from hypersaline lakes.</title>
        <authorList>
            <person name="Sorokin D.Y."/>
            <person name="Abbas B."/>
            <person name="Merkel A.Y."/>
        </authorList>
    </citation>
    <scope>NUCLEOTIDE SEQUENCE [LARGE SCALE GENOMIC DNA]</scope>
    <source>
        <strain evidence="2 3">AB-CW4</strain>
    </source>
</reference>
<dbReference type="RefSeq" id="WP_306728758.1">
    <property type="nucleotide sequence ID" value="NZ_JAVDDT010000006.1"/>
</dbReference>
<dbReference type="InterPro" id="IPR009305">
    <property type="entry name" value="Mpo1-like"/>
</dbReference>
<proteinExistence type="predicted"/>
<dbReference type="EMBL" id="JAVDDT010000006">
    <property type="protein sequence ID" value="MDQ2070264.1"/>
    <property type="molecule type" value="Genomic_DNA"/>
</dbReference>
<dbReference type="Pfam" id="PF06127">
    <property type="entry name" value="Mpo1-like"/>
    <property type="match status" value="1"/>
</dbReference>
<feature type="transmembrane region" description="Helical" evidence="1">
    <location>
        <begin position="28"/>
        <end position="48"/>
    </location>
</feature>
<sequence length="160" mass="17746">MLKHYDGRRWLERYGQSRRQPGNRRMHAIGLPLAALGLLMLLASLPVTTQLPPELQQLSPAMLGLMTLVAYGFLIAPLLAALMAPLSLAAMLLVTWLGQEGLALEWSGAGLLLAGWLLLWRGHRQEGPARRPAAYLNDLPLGLYWLLDRAVHGLLRKWAS</sequence>
<gene>
    <name evidence="2" type="ORF">RBH19_10270</name>
</gene>
<name>A0ABU0W8C1_9GAMM</name>
<evidence type="ECO:0000313" key="2">
    <source>
        <dbReference type="EMBL" id="MDQ2070264.1"/>
    </source>
</evidence>
<keyword evidence="1" id="KW-1133">Transmembrane helix</keyword>
<keyword evidence="1" id="KW-0472">Membrane</keyword>
<keyword evidence="3" id="KW-1185">Reference proteome</keyword>
<evidence type="ECO:0000256" key="1">
    <source>
        <dbReference type="SAM" id="Phobius"/>
    </source>
</evidence>